<keyword evidence="13" id="KW-0325">Glycoprotein</keyword>
<feature type="transmembrane region" description="Helical" evidence="16">
    <location>
        <begin position="453"/>
        <end position="475"/>
    </location>
</feature>
<feature type="transmembrane region" description="Helical" evidence="16">
    <location>
        <begin position="553"/>
        <end position="574"/>
    </location>
</feature>
<evidence type="ECO:0000256" key="5">
    <source>
        <dbReference type="ARBA" id="ARBA00022449"/>
    </source>
</evidence>
<reference evidence="18" key="2">
    <citation type="journal article" date="2017" name="Sci. Adv.">
        <title>A tail of two voltages: Proteomic comparison of the three electric organs of the electric eel.</title>
        <authorList>
            <person name="Traeger L.L."/>
            <person name="Sabat G."/>
            <person name="Barrett-Wilt G.A."/>
            <person name="Wells G.B."/>
            <person name="Sussman M.R."/>
        </authorList>
    </citation>
    <scope>NUCLEOTIDE SEQUENCE [LARGE SCALE GENOMIC DNA]</scope>
</reference>
<proteinExistence type="inferred from homology"/>
<gene>
    <name evidence="17" type="primary">SLC44A2</name>
</gene>
<evidence type="ECO:0000256" key="11">
    <source>
        <dbReference type="ARBA" id="ARBA00023128"/>
    </source>
</evidence>
<keyword evidence="10 16" id="KW-1133">Transmembrane helix</keyword>
<dbReference type="Ensembl" id="ENSEEET00000023028.2">
    <property type="protein sequence ID" value="ENSEEEP00000022776.2"/>
    <property type="gene ID" value="ENSEEEG00000011025.2"/>
</dbReference>
<reference evidence="18" key="1">
    <citation type="journal article" date="2014" name="Science">
        <title>Nonhuman genetics. Genomic basis for the convergent evolution of electric organs.</title>
        <authorList>
            <person name="Gallant J.R."/>
            <person name="Traeger L.L."/>
            <person name="Volkening J.D."/>
            <person name="Moffett H."/>
            <person name="Chen P.H."/>
            <person name="Novina C.D."/>
            <person name="Phillips G.N.Jr."/>
            <person name="Anand R."/>
            <person name="Wells G.B."/>
            <person name="Pinch M."/>
            <person name="Guth R."/>
            <person name="Unguez G.A."/>
            <person name="Albert J.S."/>
            <person name="Zakon H.H."/>
            <person name="Samanta M.P."/>
            <person name="Sussman M.R."/>
        </authorList>
    </citation>
    <scope>NUCLEOTIDE SEQUENCE [LARGE SCALE GENOMIC DNA]</scope>
</reference>
<feature type="transmembrane region" description="Helical" evidence="16">
    <location>
        <begin position="212"/>
        <end position="230"/>
    </location>
</feature>
<reference evidence="17" key="5">
    <citation type="submission" date="2025-09" db="UniProtKB">
        <authorList>
            <consortium name="Ensembl"/>
        </authorList>
    </citation>
    <scope>IDENTIFICATION</scope>
</reference>
<dbReference type="PANTHER" id="PTHR12385">
    <property type="entry name" value="CHOLINE TRANSPORTER-LIKE (SLC FAMILY 44)"/>
    <property type="match status" value="1"/>
</dbReference>
<evidence type="ECO:0000256" key="3">
    <source>
        <dbReference type="ARBA" id="ARBA00007168"/>
    </source>
</evidence>
<dbReference type="InterPro" id="IPR007603">
    <property type="entry name" value="Choline_transptr-like"/>
</dbReference>
<evidence type="ECO:0000256" key="16">
    <source>
        <dbReference type="RuleBase" id="RU368066"/>
    </source>
</evidence>
<comment type="similarity">
    <text evidence="3 16">Belongs to the CTL (choline transporter-like) family.</text>
</comment>
<keyword evidence="4" id="KW-0813">Transport</keyword>
<keyword evidence="6" id="KW-1003">Cell membrane</keyword>
<evidence type="ECO:0000256" key="9">
    <source>
        <dbReference type="ARBA" id="ARBA00022787"/>
    </source>
</evidence>
<evidence type="ECO:0000256" key="8">
    <source>
        <dbReference type="ARBA" id="ARBA00022692"/>
    </source>
</evidence>
<accession>A0A4W4FG24</accession>
<feature type="transmembrane region" description="Helical" evidence="16">
    <location>
        <begin position="185"/>
        <end position="205"/>
    </location>
</feature>
<evidence type="ECO:0000256" key="15">
    <source>
        <dbReference type="ARBA" id="ARBA00036560"/>
    </source>
</evidence>
<evidence type="ECO:0000313" key="18">
    <source>
        <dbReference type="Proteomes" id="UP000314983"/>
    </source>
</evidence>
<dbReference type="Pfam" id="PF04515">
    <property type="entry name" value="Choline_transpo"/>
    <property type="match status" value="1"/>
</dbReference>
<evidence type="ECO:0000256" key="13">
    <source>
        <dbReference type="ARBA" id="ARBA00023180"/>
    </source>
</evidence>
<reference evidence="17" key="4">
    <citation type="submission" date="2025-08" db="UniProtKB">
        <authorList>
            <consortium name="Ensembl"/>
        </authorList>
    </citation>
    <scope>IDENTIFICATION</scope>
</reference>
<evidence type="ECO:0000256" key="6">
    <source>
        <dbReference type="ARBA" id="ARBA00022475"/>
    </source>
</evidence>
<keyword evidence="12 16" id="KW-0472">Membrane</keyword>
<evidence type="ECO:0000256" key="12">
    <source>
        <dbReference type="ARBA" id="ARBA00023136"/>
    </source>
</evidence>
<comment type="subcellular location">
    <subcellularLocation>
        <location evidence="2 16">Cell membrane</location>
        <topology evidence="2 16">Multi-pass membrane protein</topology>
    </subcellularLocation>
    <subcellularLocation>
        <location evidence="1">Mitochondrion outer membrane</location>
        <topology evidence="1">Multi-pass membrane protein</topology>
    </subcellularLocation>
</comment>
<evidence type="ECO:0000256" key="7">
    <source>
        <dbReference type="ARBA" id="ARBA00022553"/>
    </source>
</evidence>
<dbReference type="GO" id="GO:0015297">
    <property type="term" value="F:antiporter activity"/>
    <property type="evidence" value="ECO:0007669"/>
    <property type="project" value="UniProtKB-KW"/>
</dbReference>
<protein>
    <recommendedName>
        <fullName evidence="16">Choline transporter-like protein</fullName>
    </recommendedName>
</protein>
<keyword evidence="18" id="KW-1185">Reference proteome</keyword>
<evidence type="ECO:0000313" key="17">
    <source>
        <dbReference type="Ensembl" id="ENSEEEP00000022776.2"/>
    </source>
</evidence>
<evidence type="ECO:0000256" key="10">
    <source>
        <dbReference type="ARBA" id="ARBA00022989"/>
    </source>
</evidence>
<comment type="catalytic activity">
    <reaction evidence="14">
        <text>choline(out) + n H(+)(in) = choline(in) + n H(+)(out)</text>
        <dbReference type="Rhea" id="RHEA:75463"/>
        <dbReference type="ChEBI" id="CHEBI:15354"/>
        <dbReference type="ChEBI" id="CHEBI:15378"/>
    </reaction>
</comment>
<feature type="transmembrane region" description="Helical" evidence="16">
    <location>
        <begin position="595"/>
        <end position="615"/>
    </location>
</feature>
<keyword evidence="8 16" id="KW-0812">Transmembrane</keyword>
<dbReference type="GO" id="GO:0005886">
    <property type="term" value="C:plasma membrane"/>
    <property type="evidence" value="ECO:0007669"/>
    <property type="project" value="UniProtKB-SubCell"/>
</dbReference>
<keyword evidence="9" id="KW-1000">Mitochondrion outer membrane</keyword>
<keyword evidence="11" id="KW-0496">Mitochondrion</keyword>
<name>A0A4W4FG24_ELEEL</name>
<dbReference type="Proteomes" id="UP000314983">
    <property type="component" value="Chromosome 1"/>
</dbReference>
<dbReference type="AlphaFoldDB" id="A0A4W4FG24"/>
<feature type="transmembrane region" description="Helical" evidence="16">
    <location>
        <begin position="268"/>
        <end position="289"/>
    </location>
</feature>
<reference evidence="17" key="3">
    <citation type="submission" date="2020-05" db="EMBL/GenBank/DDBJ databases">
        <title>Electrophorus electricus (electric eel) genome, fEleEle1, primary haplotype.</title>
        <authorList>
            <person name="Myers G."/>
            <person name="Meyer A."/>
            <person name="Fedrigo O."/>
            <person name="Formenti G."/>
            <person name="Rhie A."/>
            <person name="Tracey A."/>
            <person name="Sims Y."/>
            <person name="Jarvis E.D."/>
        </authorList>
    </citation>
    <scope>NUCLEOTIDE SEQUENCE [LARGE SCALE GENOMIC DNA]</scope>
</reference>
<feature type="transmembrane region" description="Helical" evidence="16">
    <location>
        <begin position="405"/>
        <end position="432"/>
    </location>
</feature>
<keyword evidence="5" id="KW-0050">Antiport</keyword>
<dbReference type="GO" id="GO:0005741">
    <property type="term" value="C:mitochondrial outer membrane"/>
    <property type="evidence" value="ECO:0007669"/>
    <property type="project" value="UniProtKB-SubCell"/>
</dbReference>
<evidence type="ECO:0000256" key="4">
    <source>
        <dbReference type="ARBA" id="ARBA00022448"/>
    </source>
</evidence>
<comment type="function">
    <text evidence="16">Choline transporter.</text>
</comment>
<organism evidence="17 18">
    <name type="scientific">Electrophorus electricus</name>
    <name type="common">Electric eel</name>
    <name type="synonym">Gymnotus electricus</name>
    <dbReference type="NCBI Taxonomy" id="8005"/>
    <lineage>
        <taxon>Eukaryota</taxon>
        <taxon>Metazoa</taxon>
        <taxon>Chordata</taxon>
        <taxon>Craniata</taxon>
        <taxon>Vertebrata</taxon>
        <taxon>Euteleostomi</taxon>
        <taxon>Actinopterygii</taxon>
        <taxon>Neopterygii</taxon>
        <taxon>Teleostei</taxon>
        <taxon>Ostariophysi</taxon>
        <taxon>Gymnotiformes</taxon>
        <taxon>Gymnotoidei</taxon>
        <taxon>Gymnotidae</taxon>
        <taxon>Electrophorus</taxon>
    </lineage>
</organism>
<keyword evidence="7" id="KW-0597">Phosphoprotein</keyword>
<evidence type="ECO:0000256" key="14">
    <source>
        <dbReference type="ARBA" id="ARBA00035093"/>
    </source>
</evidence>
<comment type="catalytic activity">
    <reaction evidence="15">
        <text>ethanolamine(out) + n H(+)(in) = ethanolamine(in) + n H(+)(out)</text>
        <dbReference type="Rhea" id="RHEA:75467"/>
        <dbReference type="ChEBI" id="CHEBI:15378"/>
        <dbReference type="ChEBI" id="CHEBI:57603"/>
    </reaction>
</comment>
<evidence type="ECO:0000256" key="1">
    <source>
        <dbReference type="ARBA" id="ARBA00004374"/>
    </source>
</evidence>
<evidence type="ECO:0000256" key="2">
    <source>
        <dbReference type="ARBA" id="ARBA00004651"/>
    </source>
</evidence>
<sequence>DFKGPIHNRECICLLVYLSINVSPPAWTQGDPRKLIYPTDSTGQFCGQIGTPLEKKPFLFYFNIMKCASPLVLLEFQCPTTQQSSVLYDQCICITDIRHNRSVPEILKNRMCPAMVIPSKPFTRRCLPALETKGGVVVIGNKTTFVYGDINLNATDLLEASKNSNLVVEARQVAMKIFEDYTESWPWILLGLVIAMLVSLFFIILLRLLAGVMVWVIITMVIAVIGYGILHCYMQYDSLKGQPGANITIKDLGLQTDFSVYLHLQQTWLAFMIILCIVEVVVIITLIFLRKRLIISIALLKEASRAISHMMSSLFYPVLTFALLCLVIAYWAITAVFLSTSNEPVYKVFNTSECEYSRDTCDPKTFNGSNISARCPDAECLFAFYGGETYYHKYLILVQFYNLFLFFWCANFVMALGQVTLAGAFASYYWAFTKPDDIPASPICYSLSRALRYHTGSLAFGSLILSIVQVVRVILEYLEDHLKDAENGFAKFLLSCMKCCFWCLEKCIKFLNRNAYIMIAIYGKNFCTSARDAFFLLMRNVVRVVVLDSVTDFLLFLGKLLIVGIVGICSFFFFTQRIKPMEEAAPSLNYYWVPILTVVLGSYLIAHGFFSVYAMCVDTLFLCFLEDLERNDGSAARPHLMSQTLLNTLSKPSEKTQSYN</sequence>
<feature type="transmembrane region" description="Helical" evidence="16">
    <location>
        <begin position="310"/>
        <end position="333"/>
    </location>
</feature>
<dbReference type="GeneTree" id="ENSGT00940000158178"/>
<dbReference type="PANTHER" id="PTHR12385:SF34">
    <property type="entry name" value="CHOLINE TRANSPORTER-LIKE PROTEIN 2"/>
    <property type="match status" value="1"/>
</dbReference>